<organism evidence="11 12">
    <name type="scientific">Candidatus Geothrix odensensis</name>
    <dbReference type="NCBI Taxonomy" id="2954440"/>
    <lineage>
        <taxon>Bacteria</taxon>
        <taxon>Pseudomonadati</taxon>
        <taxon>Acidobacteriota</taxon>
        <taxon>Holophagae</taxon>
        <taxon>Holophagales</taxon>
        <taxon>Holophagaceae</taxon>
        <taxon>Geothrix</taxon>
    </lineage>
</organism>
<dbReference type="InterPro" id="IPR027417">
    <property type="entry name" value="P-loop_NTPase"/>
</dbReference>
<dbReference type="Pfam" id="PF00005">
    <property type="entry name" value="ABC_tran"/>
    <property type="match status" value="1"/>
</dbReference>
<evidence type="ECO:0000256" key="7">
    <source>
        <dbReference type="ARBA" id="ARBA00022840"/>
    </source>
</evidence>
<evidence type="ECO:0000256" key="6">
    <source>
        <dbReference type="ARBA" id="ARBA00022741"/>
    </source>
</evidence>
<dbReference type="CDD" id="cd03257">
    <property type="entry name" value="ABC_NikE_OppD_transporters"/>
    <property type="match status" value="1"/>
</dbReference>
<feature type="domain" description="ABC transporter" evidence="10">
    <location>
        <begin position="3"/>
        <end position="249"/>
    </location>
</feature>
<dbReference type="PANTHER" id="PTHR43297">
    <property type="entry name" value="OLIGOPEPTIDE TRANSPORT ATP-BINDING PROTEIN APPD"/>
    <property type="match status" value="1"/>
</dbReference>
<dbReference type="SUPFAM" id="SSF52540">
    <property type="entry name" value="P-loop containing nucleoside triphosphate hydrolases"/>
    <property type="match status" value="1"/>
</dbReference>
<dbReference type="Gene3D" id="3.40.50.300">
    <property type="entry name" value="P-loop containing nucleotide triphosphate hydrolases"/>
    <property type="match status" value="1"/>
</dbReference>
<keyword evidence="3" id="KW-0813">Transport</keyword>
<evidence type="ECO:0000256" key="4">
    <source>
        <dbReference type="ARBA" id="ARBA00022475"/>
    </source>
</evidence>
<keyword evidence="9" id="KW-0472">Membrane</keyword>
<dbReference type="InterPro" id="IPR003439">
    <property type="entry name" value="ABC_transporter-like_ATP-bd"/>
</dbReference>
<dbReference type="GO" id="GO:0005524">
    <property type="term" value="F:ATP binding"/>
    <property type="evidence" value="ECO:0007669"/>
    <property type="project" value="UniProtKB-KW"/>
</dbReference>
<evidence type="ECO:0000313" key="12">
    <source>
        <dbReference type="Proteomes" id="UP000709959"/>
    </source>
</evidence>
<name>A0A936K4Z9_9BACT</name>
<dbReference type="PROSITE" id="PS00211">
    <property type="entry name" value="ABC_TRANSPORTER_1"/>
    <property type="match status" value="1"/>
</dbReference>
<evidence type="ECO:0000256" key="5">
    <source>
        <dbReference type="ARBA" id="ARBA00022519"/>
    </source>
</evidence>
<evidence type="ECO:0000256" key="3">
    <source>
        <dbReference type="ARBA" id="ARBA00022448"/>
    </source>
</evidence>
<dbReference type="InterPro" id="IPR003593">
    <property type="entry name" value="AAA+_ATPase"/>
</dbReference>
<keyword evidence="6" id="KW-0547">Nucleotide-binding</keyword>
<dbReference type="Proteomes" id="UP000709959">
    <property type="component" value="Unassembled WGS sequence"/>
</dbReference>
<dbReference type="Pfam" id="PF08352">
    <property type="entry name" value="oligo_HPY"/>
    <property type="match status" value="1"/>
</dbReference>
<keyword evidence="8" id="KW-1278">Translocase</keyword>
<dbReference type="PANTHER" id="PTHR43297:SF14">
    <property type="entry name" value="ATPASE AAA-TYPE CORE DOMAIN-CONTAINING PROTEIN"/>
    <property type="match status" value="1"/>
</dbReference>
<dbReference type="PROSITE" id="PS50893">
    <property type="entry name" value="ABC_TRANSPORTER_2"/>
    <property type="match status" value="1"/>
</dbReference>
<keyword evidence="4" id="KW-1003">Cell membrane</keyword>
<dbReference type="GO" id="GO:0016887">
    <property type="term" value="F:ATP hydrolysis activity"/>
    <property type="evidence" value="ECO:0007669"/>
    <property type="project" value="InterPro"/>
</dbReference>
<protein>
    <submittedName>
        <fullName evidence="11">ABC transporter ATP-binding protein</fullName>
    </submittedName>
</protein>
<dbReference type="InterPro" id="IPR017871">
    <property type="entry name" value="ABC_transporter-like_CS"/>
</dbReference>
<dbReference type="InterPro" id="IPR013563">
    <property type="entry name" value="Oligopep_ABC_C"/>
</dbReference>
<sequence length="314" mass="33532">MSLVVEELVLQRADGVRLLGPLSLSLAPGERLGLAGESGSGKSLLARALFGVLPPGVVQAGGALSAFGSRLDQPGPARDAIRGARLAWVPQDPLGALNPLLTLGEHLALLPGIHRKETQAGALQRLGPLLERLRLPGEASFLGRFPHQLSGGQRQRLCLAMALSCDPELLVLDEPTTALDPLVQRDFLALVRELQRERGLGFLWITHDLAVASQVCERLLVLYGGAAMEAGPMVRLLTAPRHPYTARLLAAARRLPSSEAGFLPSPQDRPAGCPFQPRCERAQTDCAAWGPWQGPQADGLRCGHPLRVEAAPRP</sequence>
<dbReference type="SMART" id="SM00382">
    <property type="entry name" value="AAA"/>
    <property type="match status" value="1"/>
</dbReference>
<dbReference type="EMBL" id="JADKCH010000001">
    <property type="protein sequence ID" value="MBK8571146.1"/>
    <property type="molecule type" value="Genomic_DNA"/>
</dbReference>
<dbReference type="GO" id="GO:0015833">
    <property type="term" value="P:peptide transport"/>
    <property type="evidence" value="ECO:0007669"/>
    <property type="project" value="InterPro"/>
</dbReference>
<keyword evidence="5" id="KW-0997">Cell inner membrane</keyword>
<evidence type="ECO:0000256" key="9">
    <source>
        <dbReference type="ARBA" id="ARBA00023136"/>
    </source>
</evidence>
<reference evidence="11 12" key="1">
    <citation type="submission" date="2020-10" db="EMBL/GenBank/DDBJ databases">
        <title>Connecting structure to function with the recovery of over 1000 high-quality activated sludge metagenome-assembled genomes encoding full-length rRNA genes using long-read sequencing.</title>
        <authorList>
            <person name="Singleton C.M."/>
            <person name="Petriglieri F."/>
            <person name="Kristensen J.M."/>
            <person name="Kirkegaard R.H."/>
            <person name="Michaelsen T.Y."/>
            <person name="Andersen M.H."/>
            <person name="Karst S.M."/>
            <person name="Dueholm M.S."/>
            <person name="Nielsen P.H."/>
            <person name="Albertsen M."/>
        </authorList>
    </citation>
    <scope>NUCLEOTIDE SEQUENCE [LARGE SCALE GENOMIC DNA]</scope>
    <source>
        <strain evidence="11">OdNE_18-Q3-R46-58_MAXAC.008</strain>
    </source>
</reference>
<evidence type="ECO:0000256" key="1">
    <source>
        <dbReference type="ARBA" id="ARBA00004417"/>
    </source>
</evidence>
<evidence type="ECO:0000256" key="2">
    <source>
        <dbReference type="ARBA" id="ARBA00005417"/>
    </source>
</evidence>
<dbReference type="InterPro" id="IPR050388">
    <property type="entry name" value="ABC_Ni/Peptide_Import"/>
</dbReference>
<accession>A0A936K4Z9</accession>
<comment type="caution">
    <text evidence="11">The sequence shown here is derived from an EMBL/GenBank/DDBJ whole genome shotgun (WGS) entry which is preliminary data.</text>
</comment>
<dbReference type="NCBIfam" id="TIGR01727">
    <property type="entry name" value="oligo_HPY"/>
    <property type="match status" value="1"/>
</dbReference>
<keyword evidence="7 11" id="KW-0067">ATP-binding</keyword>
<proteinExistence type="inferred from homology"/>
<comment type="subcellular location">
    <subcellularLocation>
        <location evidence="1">Cell inner membrane</location>
        <topology evidence="1">Peripheral membrane protein</topology>
    </subcellularLocation>
</comment>
<evidence type="ECO:0000313" key="11">
    <source>
        <dbReference type="EMBL" id="MBK8571146.1"/>
    </source>
</evidence>
<comment type="similarity">
    <text evidence="2">Belongs to the ABC transporter superfamily.</text>
</comment>
<gene>
    <name evidence="11" type="ORF">IPN91_00605</name>
</gene>
<evidence type="ECO:0000259" key="10">
    <source>
        <dbReference type="PROSITE" id="PS50893"/>
    </source>
</evidence>
<dbReference type="AlphaFoldDB" id="A0A936K4Z9"/>
<dbReference type="GO" id="GO:0005886">
    <property type="term" value="C:plasma membrane"/>
    <property type="evidence" value="ECO:0007669"/>
    <property type="project" value="UniProtKB-SubCell"/>
</dbReference>
<evidence type="ECO:0000256" key="8">
    <source>
        <dbReference type="ARBA" id="ARBA00022967"/>
    </source>
</evidence>